<feature type="region of interest" description="Disordered" evidence="1">
    <location>
        <begin position="189"/>
        <end position="209"/>
    </location>
</feature>
<dbReference type="EMBL" id="JPXX01000023">
    <property type="protein sequence ID" value="KGQ36810.1"/>
    <property type="molecule type" value="Genomic_DNA"/>
</dbReference>
<dbReference type="Pfam" id="PF04717">
    <property type="entry name" value="Phage_base_V"/>
    <property type="match status" value="1"/>
</dbReference>
<dbReference type="NCBIfam" id="TIGR01644">
    <property type="entry name" value="phage_P2_V"/>
    <property type="match status" value="1"/>
</dbReference>
<dbReference type="Pfam" id="PF18946">
    <property type="entry name" value="Apex"/>
    <property type="match status" value="1"/>
</dbReference>
<dbReference type="Gene3D" id="2.40.50.230">
    <property type="entry name" value="Gp5 N-terminal domain"/>
    <property type="match status" value="1"/>
</dbReference>
<evidence type="ECO:0000256" key="1">
    <source>
        <dbReference type="SAM" id="MobiDB-lite"/>
    </source>
</evidence>
<gene>
    <name evidence="4" type="ORF">JP36_08785</name>
</gene>
<dbReference type="Gene3D" id="6.20.170.10">
    <property type="match status" value="1"/>
</dbReference>
<evidence type="ECO:0000313" key="5">
    <source>
        <dbReference type="Proteomes" id="UP000030539"/>
    </source>
</evidence>
<dbReference type="Gene3D" id="6.20.150.10">
    <property type="match status" value="1"/>
</dbReference>
<name>A0A0A2Y2H2_9PAST</name>
<dbReference type="InterPro" id="IPR044033">
    <property type="entry name" value="GpV-like_apex"/>
</dbReference>
<dbReference type="InterPro" id="IPR013046">
    <property type="entry name" value="GpV/Gp45"/>
</dbReference>
<dbReference type="InterPro" id="IPR040629">
    <property type="entry name" value="Phage_spike"/>
</dbReference>
<dbReference type="AlphaFoldDB" id="A0A0A2Y2H2"/>
<feature type="domain" description="Gp5/Type VI secretion system Vgr protein OB-fold" evidence="2">
    <location>
        <begin position="15"/>
        <end position="81"/>
    </location>
</feature>
<evidence type="ECO:0000259" key="2">
    <source>
        <dbReference type="Pfam" id="PF04717"/>
    </source>
</evidence>
<feature type="compositionally biased region" description="Gly residues" evidence="1">
    <location>
        <begin position="199"/>
        <end position="209"/>
    </location>
</feature>
<dbReference type="STRING" id="155515.JP36_08785"/>
<dbReference type="Proteomes" id="UP000030539">
    <property type="component" value="Unassembled WGS sequence"/>
</dbReference>
<accession>A0A0A2Y2H2</accession>
<reference evidence="4 5" key="1">
    <citation type="submission" date="2014-08" db="EMBL/GenBank/DDBJ databases">
        <title>Chaperone-usher fimbriae in a diverse selection of Gallibacterium genomes.</title>
        <authorList>
            <person name="Kudirkiene E."/>
            <person name="Bager R.J."/>
            <person name="Johnson T.J."/>
            <person name="Bojesen A.M."/>
        </authorList>
    </citation>
    <scope>NUCLEOTIDE SEQUENCE [LARGE SCALE GENOMIC DNA]</scope>
    <source>
        <strain evidence="4 5">CCM5974</strain>
    </source>
</reference>
<dbReference type="Pfam" id="PF18715">
    <property type="entry name" value="Phage_spike"/>
    <property type="match status" value="1"/>
</dbReference>
<protein>
    <submittedName>
        <fullName evidence="4">Baseplate assembly protein</fullName>
    </submittedName>
</protein>
<organism evidence="4 5">
    <name type="scientific">Gallibacterium genomosp. 1</name>
    <dbReference type="NCBI Taxonomy" id="155515"/>
    <lineage>
        <taxon>Bacteria</taxon>
        <taxon>Pseudomonadati</taxon>
        <taxon>Pseudomonadota</taxon>
        <taxon>Gammaproteobacteria</taxon>
        <taxon>Pasteurellales</taxon>
        <taxon>Pasteurellaceae</taxon>
        <taxon>Gallibacterium</taxon>
    </lineage>
</organism>
<evidence type="ECO:0000259" key="3">
    <source>
        <dbReference type="Pfam" id="PF18715"/>
    </source>
</evidence>
<dbReference type="RefSeq" id="WP_039173893.1">
    <property type="nucleotide sequence ID" value="NZ_JPXX01000023.1"/>
</dbReference>
<evidence type="ECO:0000313" key="4">
    <source>
        <dbReference type="EMBL" id="KGQ36810.1"/>
    </source>
</evidence>
<proteinExistence type="predicted"/>
<comment type="caution">
    <text evidence="4">The sequence shown here is derived from an EMBL/GenBank/DDBJ whole genome shotgun (WGS) entry which is preliminary data.</text>
</comment>
<sequence length="209" mass="21892">MSAETNRRIENLIRYGVIAEVDCAARRVRVQSGEILTDWLPWCAFRAGTTKIWSPVTVGEQCVIFAPSGELSTGFVLAGIYCLEFDTPSNSPDEHVIEFADGAKIEYNQASSALKISGIHTALVQASTSVTLETPVVKCTQNLEVAENVLIGGNLAMSGSAGGGNAEIKGNVKVQGNVKSQADIVAGSVSLKNHTHTGDSGGTTGKPNG</sequence>
<dbReference type="InterPro" id="IPR037026">
    <property type="entry name" value="Vgr_OB-fold_dom_sf"/>
</dbReference>
<dbReference type="InterPro" id="IPR006531">
    <property type="entry name" value="Gp5/Vgr_OB"/>
</dbReference>
<feature type="domain" description="Phage spike trimer" evidence="3">
    <location>
        <begin position="118"/>
        <end position="161"/>
    </location>
</feature>
<dbReference type="eggNOG" id="COG4540">
    <property type="taxonomic scope" value="Bacteria"/>
</dbReference>